<comment type="similarity">
    <text evidence="2">Belongs to the SusD family.</text>
</comment>
<evidence type="ECO:0000256" key="1">
    <source>
        <dbReference type="ARBA" id="ARBA00004442"/>
    </source>
</evidence>
<keyword evidence="4" id="KW-0472">Membrane</keyword>
<feature type="domain" description="SusD-like N-terminal" evidence="8">
    <location>
        <begin position="83"/>
        <end position="212"/>
    </location>
</feature>
<evidence type="ECO:0000313" key="9">
    <source>
        <dbReference type="EMBL" id="SFD25483.1"/>
    </source>
</evidence>
<name>A0A1I1R1R6_9BACT</name>
<evidence type="ECO:0000256" key="3">
    <source>
        <dbReference type="ARBA" id="ARBA00022729"/>
    </source>
</evidence>
<evidence type="ECO:0000256" key="5">
    <source>
        <dbReference type="ARBA" id="ARBA00023237"/>
    </source>
</evidence>
<dbReference type="InterPro" id="IPR011990">
    <property type="entry name" value="TPR-like_helical_dom_sf"/>
</dbReference>
<evidence type="ECO:0000256" key="4">
    <source>
        <dbReference type="ARBA" id="ARBA00023136"/>
    </source>
</evidence>
<dbReference type="Pfam" id="PF14322">
    <property type="entry name" value="SusD-like_3"/>
    <property type="match status" value="1"/>
</dbReference>
<dbReference type="InterPro" id="IPR033985">
    <property type="entry name" value="SusD-like_N"/>
</dbReference>
<dbReference type="GO" id="GO:0009279">
    <property type="term" value="C:cell outer membrane"/>
    <property type="evidence" value="ECO:0007669"/>
    <property type="project" value="UniProtKB-SubCell"/>
</dbReference>
<proteinExistence type="inferred from homology"/>
<dbReference type="EMBL" id="FOLQ01000004">
    <property type="protein sequence ID" value="SFD25483.1"/>
    <property type="molecule type" value="Genomic_DNA"/>
</dbReference>
<dbReference type="PROSITE" id="PS51257">
    <property type="entry name" value="PROKAR_LIPOPROTEIN"/>
    <property type="match status" value="1"/>
</dbReference>
<dbReference type="InterPro" id="IPR012944">
    <property type="entry name" value="SusD_RagB_dom"/>
</dbReference>
<keyword evidence="10" id="KW-1185">Reference proteome</keyword>
<keyword evidence="3 6" id="KW-0732">Signal</keyword>
<dbReference type="Proteomes" id="UP000198598">
    <property type="component" value="Unassembled WGS sequence"/>
</dbReference>
<protein>
    <submittedName>
        <fullName evidence="9">Starch-binding associating with outer membrane</fullName>
    </submittedName>
</protein>
<accession>A0A1I1R1R6</accession>
<sequence>MKTIKIVSLLLCLLLSAGGCKDFLEEQNKSNIVADQYYTTNEGYEKLINAAYSSLRTVYAQPWIFCAGTDMYVTGRSTQPEGLSEYRNLIPDDSEVLAFYTNVYKSIQLTNTALYFNEKTTNVPTLAARKGEMKFLRAYDYFLLVQTFGGVGLVTDRFTAPVESFKRNSAQEVYDFIIKEMTEALDLVPETTPNFGRVTKRAVRHMLAKIYLTRGYETFAGANDFKTAATFADAAIASQTLTTSFETLFFPGNEKNSEILFSIQWDATSIPTATTGGNSQAAFFGPYFGGQGAVEGYPYRTYTLCPTMYTFDLFTQIDARFDATFMIMFYQRYYDYYTRPNERNTLNVKYYYPPKWANTPAAIAAWKAADPTHRNGATVYPYSGTLWEASQTVTLDNFTPSVKKFDDPTAQFGGNTSTRDLFIARLGETYLLAAEAYFKSGNTATAAERINEVRRRAAKPGSEAAMKIDASAVTIDFILDERGRELVGEYHRWFDLKRTGTLIARARQYNKDVNKWYNNGVDPFLGVGNQNKILRPIPTRALDLNQGDFAQNPGY</sequence>
<evidence type="ECO:0000313" key="10">
    <source>
        <dbReference type="Proteomes" id="UP000198598"/>
    </source>
</evidence>
<dbReference type="OrthoDB" id="9792139at2"/>
<evidence type="ECO:0000259" key="8">
    <source>
        <dbReference type="Pfam" id="PF14322"/>
    </source>
</evidence>
<comment type="subcellular location">
    <subcellularLocation>
        <location evidence="1">Cell outer membrane</location>
    </subcellularLocation>
</comment>
<dbReference type="Gene3D" id="1.25.40.390">
    <property type="match status" value="1"/>
</dbReference>
<dbReference type="Pfam" id="PF07980">
    <property type="entry name" value="SusD_RagB"/>
    <property type="match status" value="1"/>
</dbReference>
<dbReference type="STRING" id="662367.SAMN05216167_104117"/>
<feature type="chain" id="PRO_5011566281" evidence="6">
    <location>
        <begin position="18"/>
        <end position="555"/>
    </location>
</feature>
<dbReference type="AlphaFoldDB" id="A0A1I1R1R6"/>
<feature type="domain" description="RagB/SusD" evidence="7">
    <location>
        <begin position="310"/>
        <end position="555"/>
    </location>
</feature>
<evidence type="ECO:0000256" key="2">
    <source>
        <dbReference type="ARBA" id="ARBA00006275"/>
    </source>
</evidence>
<reference evidence="9 10" key="1">
    <citation type="submission" date="2016-10" db="EMBL/GenBank/DDBJ databases">
        <authorList>
            <person name="de Groot N.N."/>
        </authorList>
    </citation>
    <scope>NUCLEOTIDE SEQUENCE [LARGE SCALE GENOMIC DNA]</scope>
    <source>
        <strain evidence="9 10">DSM 26130</strain>
    </source>
</reference>
<feature type="signal peptide" evidence="6">
    <location>
        <begin position="1"/>
        <end position="17"/>
    </location>
</feature>
<gene>
    <name evidence="9" type="ORF">SAMN05216167_104117</name>
</gene>
<organism evidence="9 10">
    <name type="scientific">Spirosoma endophyticum</name>
    <dbReference type="NCBI Taxonomy" id="662367"/>
    <lineage>
        <taxon>Bacteria</taxon>
        <taxon>Pseudomonadati</taxon>
        <taxon>Bacteroidota</taxon>
        <taxon>Cytophagia</taxon>
        <taxon>Cytophagales</taxon>
        <taxon>Cytophagaceae</taxon>
        <taxon>Spirosoma</taxon>
    </lineage>
</organism>
<evidence type="ECO:0000259" key="7">
    <source>
        <dbReference type="Pfam" id="PF07980"/>
    </source>
</evidence>
<dbReference type="RefSeq" id="WP_093826509.1">
    <property type="nucleotide sequence ID" value="NZ_FOLQ01000004.1"/>
</dbReference>
<keyword evidence="5" id="KW-0998">Cell outer membrane</keyword>
<evidence type="ECO:0000256" key="6">
    <source>
        <dbReference type="SAM" id="SignalP"/>
    </source>
</evidence>
<dbReference type="SUPFAM" id="SSF48452">
    <property type="entry name" value="TPR-like"/>
    <property type="match status" value="1"/>
</dbReference>